<dbReference type="EMBL" id="LRDH01000010">
    <property type="protein sequence ID" value="PPV17615.1"/>
    <property type="molecule type" value="Genomic_DNA"/>
</dbReference>
<feature type="domain" description="Prolow-density lipoprotein receptor-related protein 1-like beta-propeller" evidence="3">
    <location>
        <begin position="120"/>
        <end position="334"/>
    </location>
</feature>
<evidence type="ECO:0000256" key="1">
    <source>
        <dbReference type="SAM" id="MobiDB-lite"/>
    </source>
</evidence>
<name>A0A2S7FF04_CLOBU</name>
<feature type="region of interest" description="Disordered" evidence="1">
    <location>
        <begin position="25"/>
        <end position="46"/>
    </location>
</feature>
<comment type="caution">
    <text evidence="4">The sequence shown here is derived from an EMBL/GenBank/DDBJ whole genome shotgun (WGS) entry which is preliminary data.</text>
</comment>
<feature type="chain" id="PRO_5015491807" description="Prolow-density lipoprotein receptor-related protein 1-like beta-propeller domain-containing protein" evidence="2">
    <location>
        <begin position="24"/>
        <end position="341"/>
    </location>
</feature>
<dbReference type="AlphaFoldDB" id="A0A2S7FF04"/>
<feature type="compositionally biased region" description="Low complexity" evidence="1">
    <location>
        <begin position="34"/>
        <end position="46"/>
    </location>
</feature>
<sequence>MKKKTICIILSITLLNIVGCGKADKEATNSKPNTSASTSPITATSTTYNADNSNDSNFKINGESYYFCPFIFNGTDLIFTNPDENNRISIIPDPLPENILESQSVKDFIDYSSNNIGIIGEYLYFANSSDNNSLYSCKLTNKETVKLNNHSVDQMIIVKNLIYYKNKADKNKLYIYDTETSKASLVTSDSVGQYIVNGDYIIYQNLSDNSKLYSIKSDYSDKHKLTDYTANSFITYKDEILFFNSSDNNNLYALKSTNLETRRLKIMNGFQIQTINETIYFINGDDINNLYSLSIDASTSDITLKPEVSFGINSYHLTPSGIFYSPSLNVNNIYYKTFSNK</sequence>
<feature type="signal peptide" evidence="2">
    <location>
        <begin position="1"/>
        <end position="23"/>
    </location>
</feature>
<dbReference type="Proteomes" id="UP000238081">
    <property type="component" value="Unassembled WGS sequence"/>
</dbReference>
<dbReference type="InterPro" id="IPR032485">
    <property type="entry name" value="LRP1-like_beta_prop"/>
</dbReference>
<proteinExistence type="predicted"/>
<organism evidence="4 5">
    <name type="scientific">Clostridium butyricum</name>
    <dbReference type="NCBI Taxonomy" id="1492"/>
    <lineage>
        <taxon>Bacteria</taxon>
        <taxon>Bacillati</taxon>
        <taxon>Bacillota</taxon>
        <taxon>Clostridia</taxon>
        <taxon>Eubacteriales</taxon>
        <taxon>Clostridiaceae</taxon>
        <taxon>Clostridium</taxon>
    </lineage>
</organism>
<reference evidence="4 5" key="1">
    <citation type="submission" date="2016-01" db="EMBL/GenBank/DDBJ databases">
        <title>Characterization of the Clostridium difficile lineages that are prevalent in Hong Kong and China.</title>
        <authorList>
            <person name="Kwok J.S.-L."/>
            <person name="Lam W.-Y."/>
            <person name="Ip M."/>
            <person name="Chan T.-F."/>
            <person name="Hawkey P.M."/>
            <person name="Tsui S.K.-W."/>
        </authorList>
    </citation>
    <scope>NUCLEOTIDE SEQUENCE [LARGE SCALE GENOMIC DNA]</scope>
    <source>
        <strain evidence="4 5">300064</strain>
    </source>
</reference>
<evidence type="ECO:0000313" key="5">
    <source>
        <dbReference type="Proteomes" id="UP000238081"/>
    </source>
</evidence>
<evidence type="ECO:0000313" key="4">
    <source>
        <dbReference type="EMBL" id="PPV17615.1"/>
    </source>
</evidence>
<evidence type="ECO:0000256" key="2">
    <source>
        <dbReference type="SAM" id="SignalP"/>
    </source>
</evidence>
<gene>
    <name evidence="4" type="ORF">AWN73_20545</name>
</gene>
<dbReference type="Pfam" id="PF16472">
    <property type="entry name" value="DUF5050"/>
    <property type="match status" value="1"/>
</dbReference>
<dbReference type="SUPFAM" id="SSF69304">
    <property type="entry name" value="Tricorn protease N-terminal domain"/>
    <property type="match status" value="1"/>
</dbReference>
<keyword evidence="2" id="KW-0732">Signal</keyword>
<accession>A0A2S7FF04</accession>
<protein>
    <recommendedName>
        <fullName evidence="3">Prolow-density lipoprotein receptor-related protein 1-like beta-propeller domain-containing protein</fullName>
    </recommendedName>
</protein>
<dbReference type="RefSeq" id="WP_104675532.1">
    <property type="nucleotide sequence ID" value="NZ_LRDH01000010.1"/>
</dbReference>
<evidence type="ECO:0000259" key="3">
    <source>
        <dbReference type="Pfam" id="PF16472"/>
    </source>
</evidence>